<organism evidence="3 4">
    <name type="scientific">Roseobacter insulae</name>
    <dbReference type="NCBI Taxonomy" id="2859783"/>
    <lineage>
        <taxon>Bacteria</taxon>
        <taxon>Pseudomonadati</taxon>
        <taxon>Pseudomonadota</taxon>
        <taxon>Alphaproteobacteria</taxon>
        <taxon>Rhodobacterales</taxon>
        <taxon>Roseobacteraceae</taxon>
        <taxon>Roseobacter</taxon>
    </lineage>
</organism>
<keyword evidence="4" id="KW-1185">Reference proteome</keyword>
<reference evidence="3" key="1">
    <citation type="submission" date="2021-07" db="EMBL/GenBank/DDBJ databases">
        <title>Roseobacter insulae sp. nov., isolated from a tidal flat.</title>
        <authorList>
            <person name="Park S."/>
            <person name="Yoon J.-H."/>
        </authorList>
    </citation>
    <scope>NUCLEOTIDE SEQUENCE</scope>
    <source>
        <strain evidence="3">YSTF-M11</strain>
    </source>
</reference>
<dbReference type="EMBL" id="JAHXDN010000001">
    <property type="protein sequence ID" value="MBW4706844.1"/>
    <property type="molecule type" value="Genomic_DNA"/>
</dbReference>
<name>A0A9X1JZ46_9RHOB</name>
<accession>A0A9X1JZ46</accession>
<dbReference type="Proteomes" id="UP001138661">
    <property type="component" value="Unassembled WGS sequence"/>
</dbReference>
<evidence type="ECO:0000313" key="4">
    <source>
        <dbReference type="Proteomes" id="UP001138661"/>
    </source>
</evidence>
<feature type="domain" description="Transcriptional repressor PaaX-like C-terminal" evidence="2">
    <location>
        <begin position="173"/>
        <end position="248"/>
    </location>
</feature>
<dbReference type="Pfam" id="PF07848">
    <property type="entry name" value="PaaX"/>
    <property type="match status" value="1"/>
</dbReference>
<feature type="domain" description="Transcriptional repressor PaaX-like N-terminal" evidence="1">
    <location>
        <begin position="22"/>
        <end position="88"/>
    </location>
</feature>
<dbReference type="InterPro" id="IPR012906">
    <property type="entry name" value="PaaX-like_N"/>
</dbReference>
<sequence length="258" mass="28641">MPSEEVKGFASALTDLGGQRVWSLLVSVFGDLSQAEGAGIDGPVLSAIMTAMDVRAEATRVALHRLRNDGWIVSQKSGRTSRHSLTPHGRAETIAATRRIYASPGDMPTDWQIVVTQSAEPDQRDDMVTRGFSLLLTRVFIGAEDAIPPQGALALRGRNVPEWLKMQLSPEGLKTDYDNLHEILQEIDLCLPDGTQLAPLDVAILRCLIVHNWRRLVLKHPDLPAALYTEGWREHDCRALVCKLLRRFPRPDLAEISK</sequence>
<evidence type="ECO:0000313" key="3">
    <source>
        <dbReference type="EMBL" id="MBW4706844.1"/>
    </source>
</evidence>
<dbReference type="GO" id="GO:0006351">
    <property type="term" value="P:DNA-templated transcription"/>
    <property type="evidence" value="ECO:0007669"/>
    <property type="project" value="TreeGrafter"/>
</dbReference>
<evidence type="ECO:0000259" key="1">
    <source>
        <dbReference type="Pfam" id="PF07848"/>
    </source>
</evidence>
<proteinExistence type="predicted"/>
<evidence type="ECO:0000259" key="2">
    <source>
        <dbReference type="Pfam" id="PF08223"/>
    </source>
</evidence>
<dbReference type="Pfam" id="PF08223">
    <property type="entry name" value="PaaX_C"/>
    <property type="match status" value="1"/>
</dbReference>
<dbReference type="AlphaFoldDB" id="A0A9X1JZ46"/>
<comment type="caution">
    <text evidence="3">The sequence shown here is derived from an EMBL/GenBank/DDBJ whole genome shotgun (WGS) entry which is preliminary data.</text>
</comment>
<dbReference type="PANTHER" id="PTHR30319:SF1">
    <property type="entry name" value="TRANSCRIPTIONAL REPRESSOR PAAX"/>
    <property type="match status" value="1"/>
</dbReference>
<dbReference type="InterPro" id="IPR013225">
    <property type="entry name" value="PaaX_C"/>
</dbReference>
<protein>
    <submittedName>
        <fullName evidence="3">PaaX family transcriptional regulator</fullName>
    </submittedName>
</protein>
<gene>
    <name evidence="3" type="ORF">KX928_03490</name>
</gene>
<dbReference type="RefSeq" id="WP_219498977.1">
    <property type="nucleotide sequence ID" value="NZ_JAHXDN010000001.1"/>
</dbReference>
<dbReference type="PANTHER" id="PTHR30319">
    <property type="entry name" value="PHENYLACETIC ACID REGULATOR-RELATED TRANSCRIPTIONAL REPRESSOR"/>
    <property type="match status" value="1"/>
</dbReference>